<organism evidence="11 12">
    <name type="scientific">Candidatus Carbonibacillus altaicus</name>
    <dbReference type="NCBI Taxonomy" id="2163959"/>
    <lineage>
        <taxon>Bacteria</taxon>
        <taxon>Bacillati</taxon>
        <taxon>Bacillota</taxon>
        <taxon>Bacilli</taxon>
        <taxon>Bacillales</taxon>
        <taxon>Candidatus Carbonibacillus</taxon>
    </lineage>
</organism>
<proteinExistence type="inferred from homology"/>
<evidence type="ECO:0000259" key="10">
    <source>
        <dbReference type="Pfam" id="PF02542"/>
    </source>
</evidence>
<feature type="binding site" evidence="8">
    <location>
        <position position="11"/>
    </location>
    <ligand>
        <name>a divalent metal cation</name>
        <dbReference type="ChEBI" id="CHEBI:60240"/>
    </ligand>
</feature>
<sequence>MVRIGFGYDVHVLQIGRPFILGGVHIPFEKGPLGHSDADVLLHALADALLGSLALGDIGHYFPPHDPQYRNMDSKEIVRTARTMVEEKGYALVNADMTVVLEKPRIGPYIGKMRETIASLLSVSVDSVSIKATTSEGMGFVGRGEGVQAYAVVLVARKQV</sequence>
<comment type="caution">
    <text evidence="8">Lacks conserved residue(s) required for the propagation of feature annotation.</text>
</comment>
<comment type="cofactor">
    <cofactor evidence="8">
        <name>a divalent metal cation</name>
        <dbReference type="ChEBI" id="CHEBI:60240"/>
    </cofactor>
    <text evidence="8">Binds 1 divalent metal cation per subunit.</text>
</comment>
<dbReference type="EMBL" id="PEBX01000059">
    <property type="protein sequence ID" value="PTQ55940.1"/>
    <property type="molecule type" value="Genomic_DNA"/>
</dbReference>
<dbReference type="InterPro" id="IPR020555">
    <property type="entry name" value="MECDP_synthase_CS"/>
</dbReference>
<feature type="binding site" evidence="8">
    <location>
        <position position="9"/>
    </location>
    <ligand>
        <name>a divalent metal cation</name>
        <dbReference type="ChEBI" id="CHEBI:60240"/>
    </ligand>
</feature>
<name>A0A2R6XZW3_9BACL</name>
<dbReference type="CDD" id="cd00554">
    <property type="entry name" value="MECDP_synthase"/>
    <property type="match status" value="1"/>
</dbReference>
<feature type="binding site" evidence="8">
    <location>
        <begin position="133"/>
        <end position="136"/>
    </location>
    <ligand>
        <name>4-CDP-2-C-methyl-D-erythritol 2-phosphate</name>
        <dbReference type="ChEBI" id="CHEBI:57919"/>
    </ligand>
</feature>
<comment type="subunit">
    <text evidence="8">Homotrimer.</text>
</comment>
<evidence type="ECO:0000256" key="4">
    <source>
        <dbReference type="ARBA" id="ARBA00012579"/>
    </source>
</evidence>
<dbReference type="GO" id="GO:0019288">
    <property type="term" value="P:isopentenyl diphosphate biosynthetic process, methylerythritol 4-phosphate pathway"/>
    <property type="evidence" value="ECO:0007669"/>
    <property type="project" value="UniProtKB-UniRule"/>
</dbReference>
<reference evidence="12" key="1">
    <citation type="journal article" date="2018" name="Sci. Rep.">
        <title>Lignite coal burning seam in the remote Altai Mountains harbors a hydrogen-driven thermophilic microbial community.</title>
        <authorList>
            <person name="Kadnikov V.V."/>
            <person name="Mardanov A.V."/>
            <person name="Ivasenko D.A."/>
            <person name="Antsiferov D.V."/>
            <person name="Beletsky A.V."/>
            <person name="Karnachuk O.V."/>
            <person name="Ravin N.V."/>
        </authorList>
    </citation>
    <scope>NUCLEOTIDE SEQUENCE [LARGE SCALE GENOMIC DNA]</scope>
</reference>
<dbReference type="UniPathway" id="UPA00056">
    <property type="reaction ID" value="UER00095"/>
</dbReference>
<dbReference type="NCBIfam" id="TIGR00151">
    <property type="entry name" value="ispF"/>
    <property type="match status" value="1"/>
</dbReference>
<evidence type="ECO:0000256" key="6">
    <source>
        <dbReference type="ARBA" id="ARBA00023229"/>
    </source>
</evidence>
<evidence type="ECO:0000256" key="2">
    <source>
        <dbReference type="ARBA" id="ARBA00004709"/>
    </source>
</evidence>
<feature type="domain" description="2-C-methyl-D-erythritol 2,4-cyclodiphosphate synthase" evidence="10">
    <location>
        <begin position="2"/>
        <end position="155"/>
    </location>
</feature>
<comment type="caution">
    <text evidence="11">The sequence shown here is derived from an EMBL/GenBank/DDBJ whole genome shotgun (WGS) entry which is preliminary data.</text>
</comment>
<dbReference type="Proteomes" id="UP000244338">
    <property type="component" value="Unassembled WGS sequence"/>
</dbReference>
<dbReference type="FunFam" id="3.30.1330.50:FF:000001">
    <property type="entry name" value="2-C-methyl-D-erythritol 2,4-cyclodiphosphate synthase"/>
    <property type="match status" value="1"/>
</dbReference>
<evidence type="ECO:0000256" key="3">
    <source>
        <dbReference type="ARBA" id="ARBA00008480"/>
    </source>
</evidence>
<evidence type="ECO:0000256" key="1">
    <source>
        <dbReference type="ARBA" id="ARBA00000200"/>
    </source>
</evidence>
<feature type="binding site" evidence="8">
    <location>
        <begin position="9"/>
        <end position="11"/>
    </location>
    <ligand>
        <name>4-CDP-2-C-methyl-D-erythritol 2-phosphate</name>
        <dbReference type="ChEBI" id="CHEBI:57919"/>
    </ligand>
</feature>
<accession>A0A2R6XZW3</accession>
<feature type="binding site" evidence="8">
    <location>
        <position position="140"/>
    </location>
    <ligand>
        <name>4-CDP-2-C-methyl-D-erythritol 2-phosphate</name>
        <dbReference type="ChEBI" id="CHEBI:57919"/>
    </ligand>
</feature>
<comment type="catalytic activity">
    <reaction evidence="1 8 9">
        <text>4-CDP-2-C-methyl-D-erythritol 2-phosphate = 2-C-methyl-D-erythritol 2,4-cyclic diphosphate + CMP</text>
        <dbReference type="Rhea" id="RHEA:23864"/>
        <dbReference type="ChEBI" id="CHEBI:57919"/>
        <dbReference type="ChEBI" id="CHEBI:58483"/>
        <dbReference type="ChEBI" id="CHEBI:60377"/>
        <dbReference type="EC" id="4.6.1.12"/>
    </reaction>
</comment>
<dbReference type="PANTHER" id="PTHR43181:SF1">
    <property type="entry name" value="2-C-METHYL-D-ERYTHRITOL 2,4-CYCLODIPHOSPHATE SYNTHASE, CHLOROPLASTIC"/>
    <property type="match status" value="1"/>
</dbReference>
<dbReference type="GO" id="GO:0046872">
    <property type="term" value="F:metal ion binding"/>
    <property type="evidence" value="ECO:0007669"/>
    <property type="project" value="UniProtKB-KW"/>
</dbReference>
<feature type="binding site" evidence="8">
    <location>
        <position position="43"/>
    </location>
    <ligand>
        <name>a divalent metal cation</name>
        <dbReference type="ChEBI" id="CHEBI:60240"/>
    </ligand>
</feature>
<feature type="binding site" evidence="8">
    <location>
        <begin position="35"/>
        <end position="36"/>
    </location>
    <ligand>
        <name>4-CDP-2-C-methyl-D-erythritol 2-phosphate</name>
        <dbReference type="ChEBI" id="CHEBI:57919"/>
    </ligand>
</feature>
<keyword evidence="7 8" id="KW-0456">Lyase</keyword>
<dbReference type="AlphaFoldDB" id="A0A2R6XZW3"/>
<feature type="site" description="Transition state stabilizer" evidence="8">
    <location>
        <position position="35"/>
    </location>
</feature>
<evidence type="ECO:0000313" key="12">
    <source>
        <dbReference type="Proteomes" id="UP000244338"/>
    </source>
</evidence>
<dbReference type="GO" id="GO:0016114">
    <property type="term" value="P:terpenoid biosynthetic process"/>
    <property type="evidence" value="ECO:0007669"/>
    <property type="project" value="InterPro"/>
</dbReference>
<feature type="site" description="Transition state stabilizer" evidence="8">
    <location>
        <position position="134"/>
    </location>
</feature>
<dbReference type="Pfam" id="PF02542">
    <property type="entry name" value="YgbB"/>
    <property type="match status" value="1"/>
</dbReference>
<dbReference type="GO" id="GO:0008685">
    <property type="term" value="F:2-C-methyl-D-erythritol 2,4-cyclodiphosphate synthase activity"/>
    <property type="evidence" value="ECO:0007669"/>
    <property type="project" value="UniProtKB-UniRule"/>
</dbReference>
<evidence type="ECO:0000256" key="5">
    <source>
        <dbReference type="ARBA" id="ARBA00022723"/>
    </source>
</evidence>
<dbReference type="PANTHER" id="PTHR43181">
    <property type="entry name" value="2-C-METHYL-D-ERYTHRITOL 2,4-CYCLODIPHOSPHATE SYNTHASE, CHLOROPLASTIC"/>
    <property type="match status" value="1"/>
</dbReference>
<evidence type="ECO:0000256" key="8">
    <source>
        <dbReference type="HAMAP-Rule" id="MF_00107"/>
    </source>
</evidence>
<dbReference type="SUPFAM" id="SSF69765">
    <property type="entry name" value="IpsF-like"/>
    <property type="match status" value="1"/>
</dbReference>
<comment type="similarity">
    <text evidence="3 8 9">Belongs to the IspF family.</text>
</comment>
<comment type="pathway">
    <text evidence="2 8">Isoprenoid biosynthesis; isopentenyl diphosphate biosynthesis via DXP pathway; isopentenyl diphosphate from 1-deoxy-D-xylulose 5-phosphate: step 4/6.</text>
</comment>
<evidence type="ECO:0000256" key="7">
    <source>
        <dbReference type="ARBA" id="ARBA00023239"/>
    </source>
</evidence>
<feature type="binding site" evidence="8">
    <location>
        <position position="143"/>
    </location>
    <ligand>
        <name>4-CDP-2-C-methyl-D-erythritol 2-phosphate</name>
        <dbReference type="ChEBI" id="CHEBI:57919"/>
    </ligand>
</feature>
<dbReference type="InterPro" id="IPR036571">
    <property type="entry name" value="MECDP_synthase_sf"/>
</dbReference>
<keyword evidence="5 8" id="KW-0479">Metal-binding</keyword>
<dbReference type="HAMAP" id="MF_00107">
    <property type="entry name" value="IspF"/>
    <property type="match status" value="1"/>
</dbReference>
<dbReference type="Gene3D" id="3.30.1330.50">
    <property type="entry name" value="2-C-methyl-D-erythritol 2,4-cyclodiphosphate synthase"/>
    <property type="match status" value="1"/>
</dbReference>
<keyword evidence="6 8" id="KW-0414">Isoprene biosynthesis</keyword>
<gene>
    <name evidence="8" type="primary">ispF</name>
    <name evidence="11" type="ORF">BSOLF_1119</name>
</gene>
<evidence type="ECO:0000256" key="9">
    <source>
        <dbReference type="RuleBase" id="RU004395"/>
    </source>
</evidence>
<protein>
    <recommendedName>
        <fullName evidence="4 8">2-C-methyl-D-erythritol 2,4-cyclodiphosphate synthase</fullName>
        <shortName evidence="8">MECDP-synthase</shortName>
        <shortName evidence="8">MECPP-synthase</shortName>
        <shortName evidence="8">MECPS</shortName>
        <ecNumber evidence="4 8">4.6.1.12</ecNumber>
    </recommendedName>
</protein>
<dbReference type="PROSITE" id="PS01350">
    <property type="entry name" value="ISPF"/>
    <property type="match status" value="1"/>
</dbReference>
<comment type="function">
    <text evidence="8">Involved in the biosynthesis of isopentenyl diphosphate (IPP) and dimethylallyl diphosphate (DMAPP), two major building blocks of isoprenoid compounds. Catalyzes the conversion of 4-diphosphocytidyl-2-C-methyl-D-erythritol 2-phosphate (CDP-ME2P) to 2-C-methyl-D-erythritol 2,4-cyclodiphosphate (ME-CPP) with a corresponding release of cytidine 5-monophosphate (CMP).</text>
</comment>
<evidence type="ECO:0000313" key="11">
    <source>
        <dbReference type="EMBL" id="PTQ55940.1"/>
    </source>
</evidence>
<dbReference type="EC" id="4.6.1.12" evidence="4 8"/>
<dbReference type="InterPro" id="IPR003526">
    <property type="entry name" value="MECDP_synthase"/>
</dbReference>
<feature type="binding site" evidence="8">
    <location>
        <begin position="57"/>
        <end position="59"/>
    </location>
    <ligand>
        <name>4-CDP-2-C-methyl-D-erythritol 2-phosphate</name>
        <dbReference type="ChEBI" id="CHEBI:57919"/>
    </ligand>
</feature>